<reference evidence="1 2" key="1">
    <citation type="submission" date="2018-02" db="EMBL/GenBank/DDBJ databases">
        <title>Comparative genomes isolates from brazilian mangrove.</title>
        <authorList>
            <person name="Araujo J.E."/>
            <person name="Taketani R.G."/>
            <person name="Silva M.C.P."/>
            <person name="Loureco M.V."/>
            <person name="Andreote F.D."/>
        </authorList>
    </citation>
    <scope>NUCLEOTIDE SEQUENCE [LARGE SCALE GENOMIC DNA]</scope>
    <source>
        <strain evidence="1 2">Hex-1 MGV</strain>
    </source>
</reference>
<dbReference type="Proteomes" id="UP000238322">
    <property type="component" value="Unassembled WGS sequence"/>
</dbReference>
<comment type="caution">
    <text evidence="1">The sequence shown here is derived from an EMBL/GenBank/DDBJ whole genome shotgun (WGS) entry which is preliminary data.</text>
</comment>
<proteinExistence type="predicted"/>
<name>A0A2S8G7R5_9BACT</name>
<accession>A0A2S8G7R5</accession>
<organism evidence="1 2">
    <name type="scientific">Blastopirellula marina</name>
    <dbReference type="NCBI Taxonomy" id="124"/>
    <lineage>
        <taxon>Bacteria</taxon>
        <taxon>Pseudomonadati</taxon>
        <taxon>Planctomycetota</taxon>
        <taxon>Planctomycetia</taxon>
        <taxon>Pirellulales</taxon>
        <taxon>Pirellulaceae</taxon>
        <taxon>Blastopirellula</taxon>
    </lineage>
</organism>
<evidence type="ECO:0000313" key="1">
    <source>
        <dbReference type="EMBL" id="PQO40498.1"/>
    </source>
</evidence>
<protein>
    <submittedName>
        <fullName evidence="1">Uncharacterized protein</fullName>
    </submittedName>
</protein>
<gene>
    <name evidence="1" type="ORF">C5Y83_00765</name>
</gene>
<dbReference type="AlphaFoldDB" id="A0A2S8G7R5"/>
<dbReference type="EMBL" id="PUHY01000001">
    <property type="protein sequence ID" value="PQO40498.1"/>
    <property type="molecule type" value="Genomic_DNA"/>
</dbReference>
<sequence length="81" mass="9389">MRKLQALLQLFDIGGRKRLFYDSYKILNPIVRRLWRTDNLAKLADDKFDGRRFDTCTGSRNRNCGRSLYFAGLISEAIDGS</sequence>
<evidence type="ECO:0000313" key="2">
    <source>
        <dbReference type="Proteomes" id="UP000238322"/>
    </source>
</evidence>